<sequence length="43" mass="4917">MLEVLNIIKKNQMEAKKIIIDASIEAEKIKQGLLHIINNELLC</sequence>
<accession>A0A0F9QYB4</accession>
<dbReference type="EMBL" id="LAZR01001272">
    <property type="protein sequence ID" value="KKN47514.1"/>
    <property type="molecule type" value="Genomic_DNA"/>
</dbReference>
<reference evidence="1" key="1">
    <citation type="journal article" date="2015" name="Nature">
        <title>Complex archaea that bridge the gap between prokaryotes and eukaryotes.</title>
        <authorList>
            <person name="Spang A."/>
            <person name="Saw J.H."/>
            <person name="Jorgensen S.L."/>
            <person name="Zaremba-Niedzwiedzka K."/>
            <person name="Martijn J."/>
            <person name="Lind A.E."/>
            <person name="van Eijk R."/>
            <person name="Schleper C."/>
            <person name="Guy L."/>
            <person name="Ettema T.J."/>
        </authorList>
    </citation>
    <scope>NUCLEOTIDE SEQUENCE</scope>
</reference>
<protein>
    <submittedName>
        <fullName evidence="1">Uncharacterized protein</fullName>
    </submittedName>
</protein>
<organism evidence="1">
    <name type="scientific">marine sediment metagenome</name>
    <dbReference type="NCBI Taxonomy" id="412755"/>
    <lineage>
        <taxon>unclassified sequences</taxon>
        <taxon>metagenomes</taxon>
        <taxon>ecological metagenomes</taxon>
    </lineage>
</organism>
<evidence type="ECO:0000313" key="1">
    <source>
        <dbReference type="EMBL" id="KKN47514.1"/>
    </source>
</evidence>
<name>A0A0F9QYB4_9ZZZZ</name>
<dbReference type="AlphaFoldDB" id="A0A0F9QYB4"/>
<gene>
    <name evidence="1" type="ORF">LCGC14_0662100</name>
</gene>
<comment type="caution">
    <text evidence="1">The sequence shown here is derived from an EMBL/GenBank/DDBJ whole genome shotgun (WGS) entry which is preliminary data.</text>
</comment>
<proteinExistence type="predicted"/>